<feature type="region of interest" description="Disordered" evidence="1">
    <location>
        <begin position="93"/>
        <end position="117"/>
    </location>
</feature>
<proteinExistence type="predicted"/>
<evidence type="ECO:0000313" key="3">
    <source>
        <dbReference type="Proteomes" id="UP001358586"/>
    </source>
</evidence>
<sequence length="117" mass="13276">MTEKHHSHSKFRFEPRSIKVIDEVIDDCRGLETSTSALGLTMEYTSAIVAAATTNEEADPILRHSEPFRRTNYEPLRILFCSSLFASTASLSHSHPSLRNKSEKSKKWSLIPKTQGW</sequence>
<comment type="caution">
    <text evidence="2">The sequence shown here is derived from an EMBL/GenBank/DDBJ whole genome shotgun (WGS) entry which is preliminary data.</text>
</comment>
<protein>
    <submittedName>
        <fullName evidence="2">Uncharacterized protein</fullName>
    </submittedName>
</protein>
<organism evidence="2 3">
    <name type="scientific">Gossypium arboreum</name>
    <name type="common">Tree cotton</name>
    <name type="synonym">Gossypium nanking</name>
    <dbReference type="NCBI Taxonomy" id="29729"/>
    <lineage>
        <taxon>Eukaryota</taxon>
        <taxon>Viridiplantae</taxon>
        <taxon>Streptophyta</taxon>
        <taxon>Embryophyta</taxon>
        <taxon>Tracheophyta</taxon>
        <taxon>Spermatophyta</taxon>
        <taxon>Magnoliopsida</taxon>
        <taxon>eudicotyledons</taxon>
        <taxon>Gunneridae</taxon>
        <taxon>Pentapetalae</taxon>
        <taxon>rosids</taxon>
        <taxon>malvids</taxon>
        <taxon>Malvales</taxon>
        <taxon>Malvaceae</taxon>
        <taxon>Malvoideae</taxon>
        <taxon>Gossypium</taxon>
    </lineage>
</organism>
<reference evidence="2 3" key="1">
    <citation type="submission" date="2023-03" db="EMBL/GenBank/DDBJ databases">
        <title>WGS of Gossypium arboreum.</title>
        <authorList>
            <person name="Yu D."/>
        </authorList>
    </citation>
    <scope>NUCLEOTIDE SEQUENCE [LARGE SCALE GENOMIC DNA]</scope>
    <source>
        <tissue evidence="2">Leaf</tissue>
    </source>
</reference>
<gene>
    <name evidence="2" type="ORF">PVK06_003703</name>
</gene>
<evidence type="ECO:0000256" key="1">
    <source>
        <dbReference type="SAM" id="MobiDB-lite"/>
    </source>
</evidence>
<dbReference type="EMBL" id="JARKNE010000002">
    <property type="protein sequence ID" value="KAK5841383.1"/>
    <property type="molecule type" value="Genomic_DNA"/>
</dbReference>
<dbReference type="Proteomes" id="UP001358586">
    <property type="component" value="Chromosome 2"/>
</dbReference>
<accession>A0ABR0QQZ5</accession>
<evidence type="ECO:0000313" key="2">
    <source>
        <dbReference type="EMBL" id="KAK5841383.1"/>
    </source>
</evidence>
<name>A0ABR0QQZ5_GOSAR</name>
<keyword evidence="3" id="KW-1185">Reference proteome</keyword>